<organism evidence="3 4">
    <name type="scientific">Fodinisporobacter ferrooxydans</name>
    <dbReference type="NCBI Taxonomy" id="2901836"/>
    <lineage>
        <taxon>Bacteria</taxon>
        <taxon>Bacillati</taxon>
        <taxon>Bacillota</taxon>
        <taxon>Bacilli</taxon>
        <taxon>Bacillales</taxon>
        <taxon>Alicyclobacillaceae</taxon>
        <taxon>Fodinisporobacter</taxon>
    </lineage>
</organism>
<evidence type="ECO:0000313" key="3">
    <source>
        <dbReference type="EMBL" id="UOF90035.1"/>
    </source>
</evidence>
<keyword evidence="2" id="KW-0472">Membrane</keyword>
<dbReference type="Gene3D" id="1.20.1740.10">
    <property type="entry name" value="Amino acid/polyamine transporter I"/>
    <property type="match status" value="1"/>
</dbReference>
<name>A0ABY4CHU1_9BACL</name>
<gene>
    <name evidence="3" type="ORF">LSG31_19550</name>
</gene>
<proteinExistence type="predicted"/>
<feature type="transmembrane region" description="Helical" evidence="2">
    <location>
        <begin position="24"/>
        <end position="45"/>
    </location>
</feature>
<evidence type="ECO:0000313" key="4">
    <source>
        <dbReference type="Proteomes" id="UP000830167"/>
    </source>
</evidence>
<evidence type="ECO:0000256" key="1">
    <source>
        <dbReference type="ARBA" id="ARBA00022448"/>
    </source>
</evidence>
<keyword evidence="4" id="KW-1185">Reference proteome</keyword>
<dbReference type="Proteomes" id="UP000830167">
    <property type="component" value="Chromosome"/>
</dbReference>
<protein>
    <recommendedName>
        <fullName evidence="5">Amino acid permease</fullName>
    </recommendedName>
</protein>
<evidence type="ECO:0000256" key="2">
    <source>
        <dbReference type="SAM" id="Phobius"/>
    </source>
</evidence>
<accession>A0ABY4CHU1</accession>
<dbReference type="PANTHER" id="PTHR43243:SF4">
    <property type="entry name" value="CATIONIC AMINO ACID TRANSPORTER 4"/>
    <property type="match status" value="1"/>
</dbReference>
<dbReference type="RefSeq" id="WP_347436728.1">
    <property type="nucleotide sequence ID" value="NZ_CP089291.1"/>
</dbReference>
<sequence length="99" mass="10350">MEYKDAYRKSGMTELKRRLGWKEATALGIGAMVGAGIFVLSGVAVGKAGPAVMISFVLAAILEILLGLLIPVGGSGILTGVFWLLLGCGLYAIRLPSLR</sequence>
<dbReference type="EMBL" id="CP089291">
    <property type="protein sequence ID" value="UOF90035.1"/>
    <property type="molecule type" value="Genomic_DNA"/>
</dbReference>
<dbReference type="PANTHER" id="PTHR43243">
    <property type="entry name" value="INNER MEMBRANE TRANSPORTER YGJI-RELATED"/>
    <property type="match status" value="1"/>
</dbReference>
<keyword evidence="2" id="KW-0812">Transmembrane</keyword>
<keyword evidence="1" id="KW-0813">Transport</keyword>
<keyword evidence="2" id="KW-1133">Transmembrane helix</keyword>
<evidence type="ECO:0008006" key="5">
    <source>
        <dbReference type="Google" id="ProtNLM"/>
    </source>
</evidence>
<reference evidence="3" key="1">
    <citation type="submission" date="2021-12" db="EMBL/GenBank/DDBJ databases">
        <title>Alicyclobacillaceae gen. nov., sp. nov., isolated from chalcocite enrichment system.</title>
        <authorList>
            <person name="Jiang Z."/>
        </authorList>
    </citation>
    <scope>NUCLEOTIDE SEQUENCE</scope>
    <source>
        <strain evidence="3">MYW30-H2</strain>
    </source>
</reference>
<feature type="transmembrane region" description="Helical" evidence="2">
    <location>
        <begin position="52"/>
        <end position="70"/>
    </location>
</feature>
<feature type="transmembrane region" description="Helical" evidence="2">
    <location>
        <begin position="76"/>
        <end position="93"/>
    </location>
</feature>